<keyword evidence="7" id="KW-0547">Nucleotide-binding</keyword>
<evidence type="ECO:0000256" key="4">
    <source>
        <dbReference type="ARBA" id="ARBA00022475"/>
    </source>
</evidence>
<evidence type="ECO:0000256" key="3">
    <source>
        <dbReference type="ARBA" id="ARBA00012438"/>
    </source>
</evidence>
<dbReference type="HOGENOM" id="CLU_1641106_0_0_0"/>
<keyword evidence="9" id="KW-0067">ATP-binding</keyword>
<organism evidence="14 15">
    <name type="scientific">Elusimicrobium minutum (strain Pei191)</name>
    <dbReference type="NCBI Taxonomy" id="445932"/>
    <lineage>
        <taxon>Bacteria</taxon>
        <taxon>Pseudomonadati</taxon>
        <taxon>Elusimicrobiota</taxon>
        <taxon>Elusimicrobia</taxon>
        <taxon>Elusimicrobiales</taxon>
        <taxon>Elusimicrobiaceae</taxon>
        <taxon>Elusimicrobium</taxon>
    </lineage>
</organism>
<dbReference type="Pfam" id="PF00672">
    <property type="entry name" value="HAMP"/>
    <property type="match status" value="1"/>
</dbReference>
<evidence type="ECO:0000313" key="15">
    <source>
        <dbReference type="Proteomes" id="UP000001029"/>
    </source>
</evidence>
<keyword evidence="8" id="KW-0418">Kinase</keyword>
<feature type="transmembrane region" description="Helical" evidence="12">
    <location>
        <begin position="73"/>
        <end position="98"/>
    </location>
</feature>
<keyword evidence="11 12" id="KW-0472">Membrane</keyword>
<dbReference type="EC" id="2.7.13.3" evidence="3"/>
<protein>
    <recommendedName>
        <fullName evidence="3">histidine kinase</fullName>
        <ecNumber evidence="3">2.7.13.3</ecNumber>
    </recommendedName>
</protein>
<dbReference type="InterPro" id="IPR050398">
    <property type="entry name" value="HssS/ArlS-like"/>
</dbReference>
<dbReference type="AlphaFoldDB" id="B2KBV7"/>
<dbReference type="EMBL" id="CP001055">
    <property type="protein sequence ID" value="ACC97861.1"/>
    <property type="molecule type" value="Genomic_DNA"/>
</dbReference>
<keyword evidence="15" id="KW-1185">Reference proteome</keyword>
<name>B2KBV7_ELUMP</name>
<dbReference type="GO" id="GO:0005524">
    <property type="term" value="F:ATP binding"/>
    <property type="evidence" value="ECO:0007669"/>
    <property type="project" value="UniProtKB-KW"/>
</dbReference>
<keyword evidence="10" id="KW-0902">Two-component regulatory system</keyword>
<dbReference type="GO" id="GO:0005886">
    <property type="term" value="C:plasma membrane"/>
    <property type="evidence" value="ECO:0007669"/>
    <property type="project" value="UniProtKB-SubCell"/>
</dbReference>
<evidence type="ECO:0000256" key="12">
    <source>
        <dbReference type="SAM" id="Phobius"/>
    </source>
</evidence>
<dbReference type="PANTHER" id="PTHR45528:SF1">
    <property type="entry name" value="SENSOR HISTIDINE KINASE CPXA"/>
    <property type="match status" value="1"/>
</dbReference>
<feature type="domain" description="HAMP" evidence="13">
    <location>
        <begin position="100"/>
        <end position="152"/>
    </location>
</feature>
<dbReference type="GO" id="GO:0000160">
    <property type="term" value="P:phosphorelay signal transduction system"/>
    <property type="evidence" value="ECO:0007669"/>
    <property type="project" value="UniProtKB-KW"/>
</dbReference>
<dbReference type="SUPFAM" id="SSF158472">
    <property type="entry name" value="HAMP domain-like"/>
    <property type="match status" value="1"/>
</dbReference>
<keyword evidence="6" id="KW-0808">Transferase</keyword>
<evidence type="ECO:0000256" key="11">
    <source>
        <dbReference type="ARBA" id="ARBA00023136"/>
    </source>
</evidence>
<dbReference type="RefSeq" id="WP_012414476.1">
    <property type="nucleotide sequence ID" value="NC_010644.1"/>
</dbReference>
<dbReference type="InterPro" id="IPR003660">
    <property type="entry name" value="HAMP_dom"/>
</dbReference>
<keyword evidence="5" id="KW-0597">Phosphoprotein</keyword>
<dbReference type="OrthoDB" id="5431364at2"/>
<evidence type="ECO:0000256" key="10">
    <source>
        <dbReference type="ARBA" id="ARBA00023012"/>
    </source>
</evidence>
<dbReference type="GO" id="GO:0004673">
    <property type="term" value="F:protein histidine kinase activity"/>
    <property type="evidence" value="ECO:0007669"/>
    <property type="project" value="UniProtKB-EC"/>
</dbReference>
<evidence type="ECO:0000259" key="13">
    <source>
        <dbReference type="PROSITE" id="PS50885"/>
    </source>
</evidence>
<dbReference type="Proteomes" id="UP000001029">
    <property type="component" value="Chromosome"/>
</dbReference>
<evidence type="ECO:0000256" key="9">
    <source>
        <dbReference type="ARBA" id="ARBA00022840"/>
    </source>
</evidence>
<feature type="transmembrane region" description="Helical" evidence="12">
    <location>
        <begin position="32"/>
        <end position="53"/>
    </location>
</feature>
<gene>
    <name evidence="14" type="ordered locus">Emin_0301</name>
</gene>
<comment type="catalytic activity">
    <reaction evidence="1">
        <text>ATP + protein L-histidine = ADP + protein N-phospho-L-histidine.</text>
        <dbReference type="EC" id="2.7.13.3"/>
    </reaction>
</comment>
<proteinExistence type="predicted"/>
<accession>B2KBV7</accession>
<evidence type="ECO:0000313" key="14">
    <source>
        <dbReference type="EMBL" id="ACC97861.1"/>
    </source>
</evidence>
<keyword evidence="12" id="KW-1133">Transmembrane helix</keyword>
<dbReference type="PANTHER" id="PTHR45528">
    <property type="entry name" value="SENSOR HISTIDINE KINASE CPXA"/>
    <property type="match status" value="1"/>
</dbReference>
<evidence type="ECO:0000256" key="2">
    <source>
        <dbReference type="ARBA" id="ARBA00004651"/>
    </source>
</evidence>
<reference evidence="14 15" key="1">
    <citation type="journal article" date="2009" name="Appl. Environ. Microbiol.">
        <title>Genomic analysis of 'Elusimicrobium minutum,' the first cultivated representative of the phylum 'Elusimicrobia' (formerly termite group 1).</title>
        <authorList>
            <person name="Herlemann D.P.R."/>
            <person name="Geissinger O."/>
            <person name="Ikeda-Ohtsubo W."/>
            <person name="Kunin V."/>
            <person name="Sun H."/>
            <person name="Lapidus A."/>
            <person name="Hugenholtz P."/>
            <person name="Brune A."/>
        </authorList>
    </citation>
    <scope>NUCLEOTIDE SEQUENCE [LARGE SCALE GENOMIC DNA]</scope>
    <source>
        <strain evidence="14 15">Pei191</strain>
    </source>
</reference>
<sequence length="161" mass="18624">MQDNKQMPAQQTVKPVFKRRIIFIKKEMQFKYMFLIGISVILGIAIMTFEVLTTLQNIYANYPMVLQPLYDKFIPISLTIGLKMVIFLILVMLVSAILSQKMAGPIYRFEVTCKEIAKGDFSKRVNLRKGDEFGDLQKDFNNMMDVVEAEIKKGRNENKQS</sequence>
<dbReference type="STRING" id="445932.Emin_0301"/>
<keyword evidence="4" id="KW-1003">Cell membrane</keyword>
<dbReference type="CDD" id="cd06225">
    <property type="entry name" value="HAMP"/>
    <property type="match status" value="1"/>
</dbReference>
<evidence type="ECO:0000256" key="6">
    <source>
        <dbReference type="ARBA" id="ARBA00022679"/>
    </source>
</evidence>
<dbReference type="Gene3D" id="6.10.340.10">
    <property type="match status" value="1"/>
</dbReference>
<dbReference type="SMART" id="SM00304">
    <property type="entry name" value="HAMP"/>
    <property type="match status" value="1"/>
</dbReference>
<evidence type="ECO:0000256" key="1">
    <source>
        <dbReference type="ARBA" id="ARBA00000085"/>
    </source>
</evidence>
<evidence type="ECO:0000256" key="8">
    <source>
        <dbReference type="ARBA" id="ARBA00022777"/>
    </source>
</evidence>
<evidence type="ECO:0000256" key="7">
    <source>
        <dbReference type="ARBA" id="ARBA00022741"/>
    </source>
</evidence>
<keyword evidence="12" id="KW-0812">Transmembrane</keyword>
<dbReference type="KEGG" id="emi:Emin_0301"/>
<dbReference type="PROSITE" id="PS50885">
    <property type="entry name" value="HAMP"/>
    <property type="match status" value="1"/>
</dbReference>
<comment type="subcellular location">
    <subcellularLocation>
        <location evidence="2">Cell membrane</location>
        <topology evidence="2">Multi-pass membrane protein</topology>
    </subcellularLocation>
</comment>
<evidence type="ECO:0000256" key="5">
    <source>
        <dbReference type="ARBA" id="ARBA00022553"/>
    </source>
</evidence>